<dbReference type="NCBIfam" id="NF040656">
    <property type="entry name" value="GHMP_GYDIA"/>
    <property type="match status" value="1"/>
</dbReference>
<dbReference type="InterPro" id="IPR020568">
    <property type="entry name" value="Ribosomal_Su5_D2-typ_SF"/>
</dbReference>
<dbReference type="InterPro" id="IPR014721">
    <property type="entry name" value="Ribsml_uS5_D2-typ_fold_subgr"/>
</dbReference>
<evidence type="ECO:0000313" key="2">
    <source>
        <dbReference type="Proteomes" id="UP000032578"/>
    </source>
</evidence>
<dbReference type="SUPFAM" id="SSF54211">
    <property type="entry name" value="Ribosomal protein S5 domain 2-like"/>
    <property type="match status" value="1"/>
</dbReference>
<dbReference type="PATRIC" id="fig|1435349.4.peg.2383"/>
<dbReference type="InterPro" id="IPR047765">
    <property type="entry name" value="GHMP_GYDIA-like"/>
</dbReference>
<evidence type="ECO:0000313" key="1">
    <source>
        <dbReference type="EMBL" id="KJD36341.1"/>
    </source>
</evidence>
<organism evidence="1 2">
    <name type="scientific">Neotamlana sedimentorum</name>
    <dbReference type="NCBI Taxonomy" id="1435349"/>
    <lineage>
        <taxon>Bacteria</taxon>
        <taxon>Pseudomonadati</taxon>
        <taxon>Bacteroidota</taxon>
        <taxon>Flavobacteriia</taxon>
        <taxon>Flavobacteriales</taxon>
        <taxon>Flavobacteriaceae</taxon>
        <taxon>Neotamlana</taxon>
    </lineage>
</organism>
<dbReference type="EMBL" id="JTDW01000004">
    <property type="protein sequence ID" value="KJD36341.1"/>
    <property type="molecule type" value="Genomic_DNA"/>
</dbReference>
<dbReference type="AlphaFoldDB" id="A0A0D7WB50"/>
<dbReference type="RefSeq" id="WP_044632209.1">
    <property type="nucleotide sequence ID" value="NZ_JTDW01000004.1"/>
</dbReference>
<dbReference type="GO" id="GO:0016301">
    <property type="term" value="F:kinase activity"/>
    <property type="evidence" value="ECO:0007669"/>
    <property type="project" value="UniProtKB-KW"/>
</dbReference>
<keyword evidence="1" id="KW-0808">Transferase</keyword>
<sequence>MQEFYSNGKLLLTGEYVVLDGVTALAVPTKYGQSLTVENIEEQKLIWESYNHKNELWFNVEFDLLQPSTEWHATNDISKRLIQILNAVKQLNPEFLNNKHGFKVETHLDFPNNWGLGTSSTLINNIAQWAKIDPFKLLELTFGGSGYDIACAKHNTAITFTLKDKKSIIKPIIFNPDFKSFLYFVHLNQKQNSRDGIKHYRKEKKNSIFEIDFINNVTQKIIACNNFDDFVELIELHETFIAKITNQVPVKNKLFSDFNGAIKSLGAWGGDFVLVASRDNPTDYFDQNNYSTVLSYKDIVL</sequence>
<reference evidence="1 2" key="1">
    <citation type="submission" date="2014-11" db="EMBL/GenBank/DDBJ databases">
        <title>Tamlana sedimentorum sp. nov., isolated from shallow sand sediments of the Sea of Japan.</title>
        <authorList>
            <person name="Romanenko L.A."/>
        </authorList>
    </citation>
    <scope>NUCLEOTIDE SEQUENCE [LARGE SCALE GENOMIC DNA]</scope>
    <source>
        <strain evidence="1 2">JCM 19808</strain>
    </source>
</reference>
<name>A0A0D7WB50_9FLAO</name>
<proteinExistence type="predicted"/>
<protein>
    <submittedName>
        <fullName evidence="1">GHMP kinase</fullName>
    </submittedName>
</protein>
<keyword evidence="1" id="KW-0418">Kinase</keyword>
<dbReference type="STRING" id="1435349.PW52_07080"/>
<gene>
    <name evidence="1" type="ORF">PW52_07080</name>
</gene>
<dbReference type="OrthoDB" id="5288719at2"/>
<dbReference type="Gene3D" id="3.30.230.10">
    <property type="match status" value="1"/>
</dbReference>
<keyword evidence="2" id="KW-1185">Reference proteome</keyword>
<comment type="caution">
    <text evidence="1">The sequence shown here is derived from an EMBL/GenBank/DDBJ whole genome shotgun (WGS) entry which is preliminary data.</text>
</comment>
<accession>A0A0D7WB50</accession>
<dbReference type="Proteomes" id="UP000032578">
    <property type="component" value="Unassembled WGS sequence"/>
</dbReference>